<protein>
    <recommendedName>
        <fullName evidence="1">SANTA domain-containing protein</fullName>
    </recommendedName>
</protein>
<comment type="caution">
    <text evidence="2">The sequence shown here is derived from an EMBL/GenBank/DDBJ whole genome shotgun (WGS) entry which is preliminary data.</text>
</comment>
<name>S8CR10_9LAMI</name>
<sequence length="76" mass="8185">LKDWWLVKSDPGSNGRRLGVAGVSSRGNGGIRSFASAAILKRHDAVTLETADGITVLIHGQLNKYRTHQNGFPSEV</sequence>
<organism evidence="2 3">
    <name type="scientific">Genlisea aurea</name>
    <dbReference type="NCBI Taxonomy" id="192259"/>
    <lineage>
        <taxon>Eukaryota</taxon>
        <taxon>Viridiplantae</taxon>
        <taxon>Streptophyta</taxon>
        <taxon>Embryophyta</taxon>
        <taxon>Tracheophyta</taxon>
        <taxon>Spermatophyta</taxon>
        <taxon>Magnoliopsida</taxon>
        <taxon>eudicotyledons</taxon>
        <taxon>Gunneridae</taxon>
        <taxon>Pentapetalae</taxon>
        <taxon>asterids</taxon>
        <taxon>lamiids</taxon>
        <taxon>Lamiales</taxon>
        <taxon>Lentibulariaceae</taxon>
        <taxon>Genlisea</taxon>
    </lineage>
</organism>
<accession>S8CR10</accession>
<dbReference type="Proteomes" id="UP000015453">
    <property type="component" value="Unassembled WGS sequence"/>
</dbReference>
<dbReference type="PANTHER" id="PTHR35311:SF1">
    <property type="entry name" value="PROTEIN EMBRYO DEFECTIVE 1674"/>
    <property type="match status" value="1"/>
</dbReference>
<dbReference type="OrthoDB" id="118550at2759"/>
<dbReference type="AlphaFoldDB" id="S8CR10"/>
<proteinExistence type="predicted"/>
<evidence type="ECO:0000259" key="1">
    <source>
        <dbReference type="Pfam" id="PF09133"/>
    </source>
</evidence>
<dbReference type="InterPro" id="IPR053090">
    <property type="entry name" value="Centromere_KNL-2_homolog"/>
</dbReference>
<dbReference type="EMBL" id="AUSU01002026">
    <property type="protein sequence ID" value="EPS69659.1"/>
    <property type="molecule type" value="Genomic_DNA"/>
</dbReference>
<feature type="domain" description="SANTA" evidence="1">
    <location>
        <begin position="1"/>
        <end position="76"/>
    </location>
</feature>
<dbReference type="InterPro" id="IPR015216">
    <property type="entry name" value="SANTA"/>
</dbReference>
<evidence type="ECO:0000313" key="3">
    <source>
        <dbReference type="Proteomes" id="UP000015453"/>
    </source>
</evidence>
<evidence type="ECO:0000313" key="2">
    <source>
        <dbReference type="EMBL" id="EPS69659.1"/>
    </source>
</evidence>
<keyword evidence="3" id="KW-1185">Reference proteome</keyword>
<dbReference type="Pfam" id="PF09133">
    <property type="entry name" value="SANTA"/>
    <property type="match status" value="1"/>
</dbReference>
<feature type="non-terminal residue" evidence="2">
    <location>
        <position position="76"/>
    </location>
</feature>
<reference evidence="2 3" key="1">
    <citation type="journal article" date="2013" name="BMC Genomics">
        <title>The miniature genome of a carnivorous plant Genlisea aurea contains a low number of genes and short non-coding sequences.</title>
        <authorList>
            <person name="Leushkin E.V."/>
            <person name="Sutormin R.A."/>
            <person name="Nabieva E.R."/>
            <person name="Penin A.A."/>
            <person name="Kondrashov A.S."/>
            <person name="Logacheva M.D."/>
        </authorList>
    </citation>
    <scope>NUCLEOTIDE SEQUENCE [LARGE SCALE GENOMIC DNA]</scope>
</reference>
<gene>
    <name evidence="2" type="ORF">M569_05107</name>
</gene>
<dbReference type="PANTHER" id="PTHR35311">
    <property type="entry name" value="KINETOCHORE-ASSOCIATED PROTEIN KNL-2 HOMOLOG"/>
    <property type="match status" value="1"/>
</dbReference>
<feature type="non-terminal residue" evidence="2">
    <location>
        <position position="1"/>
    </location>
</feature>